<feature type="domain" description="GAF" evidence="3">
    <location>
        <begin position="57"/>
        <end position="211"/>
    </location>
</feature>
<feature type="non-terminal residue" evidence="5">
    <location>
        <position position="580"/>
    </location>
</feature>
<feature type="non-terminal residue" evidence="5">
    <location>
        <position position="1"/>
    </location>
</feature>
<accession>A0ABV6C6X1</accession>
<proteinExistence type="predicted"/>
<dbReference type="Pfam" id="PF13185">
    <property type="entry name" value="GAF_2"/>
    <property type="match status" value="1"/>
</dbReference>
<dbReference type="RefSeq" id="WP_377790805.1">
    <property type="nucleotide sequence ID" value="NZ_JBHLYQ010000243.1"/>
</dbReference>
<dbReference type="InterPro" id="IPR001932">
    <property type="entry name" value="PPM-type_phosphatase-like_dom"/>
</dbReference>
<dbReference type="Proteomes" id="UP001589788">
    <property type="component" value="Unassembled WGS sequence"/>
</dbReference>
<evidence type="ECO:0000259" key="4">
    <source>
        <dbReference type="SMART" id="SM00331"/>
    </source>
</evidence>
<evidence type="ECO:0000313" key="6">
    <source>
        <dbReference type="Proteomes" id="UP001589788"/>
    </source>
</evidence>
<organism evidence="5 6">
    <name type="scientific">Aciditerrimonas ferrireducens</name>
    <dbReference type="NCBI Taxonomy" id="667306"/>
    <lineage>
        <taxon>Bacteria</taxon>
        <taxon>Bacillati</taxon>
        <taxon>Actinomycetota</taxon>
        <taxon>Acidimicrobiia</taxon>
        <taxon>Acidimicrobiales</taxon>
        <taxon>Acidimicrobiaceae</taxon>
        <taxon>Aciditerrimonas</taxon>
    </lineage>
</organism>
<sequence length="580" mass="58968">VFVGSGAAALEAMARASGEDALVAALGGGERERRRRRALEARSRVDRLDAALAECGSVGEVAETVFAFAQEELGVAAGMLGLVEPGADGQGILRVRAAQGYRPDLLGRRGCVPLDPSLPSTAVLLEGRPLFVPAVEVFARRWPAVAAEVRAAGFPSLCILPLVRAGRARGLVAFSWPSHRRFADDDRQTLLAMAEHLARALERATAVELQGRARRRLSLLADVTRILASSLDLGVGARRLAELLAASLVDGAAVVAPAPEGSTDPGPGLEPVSGGGTEALEVLASAHRSLEAGSWLEWALGPVTNGSSGPEHSPGVPVGTTVPDGSPALATPPADLVLAAWRTGSARVLDGPGGGQLLALPMVADGATLGVLVLVAGLSTPPLGLEERALAQEVAGRAAGAAALARRFAQQRHLAVLLQRSLLPRALPSPPGLALCAEYRPGTTGTEVGGDWFDALVLADGRVLVGVGDVAGKGIGAATVMGQLRTAVRAYALVDPEPERVLARLDALLGSLELGAAGVASAVLALVDPKEGTVRVASAGHPPALLVGPGRSLPVQAGRRPLLGAPAPRGDGPGEPATAP</sequence>
<dbReference type="Pfam" id="PF07228">
    <property type="entry name" value="SpoIIE"/>
    <property type="match status" value="1"/>
</dbReference>
<dbReference type="Gene3D" id="3.30.450.40">
    <property type="match status" value="2"/>
</dbReference>
<dbReference type="Gene3D" id="3.60.40.10">
    <property type="entry name" value="PPM-type phosphatase domain"/>
    <property type="match status" value="1"/>
</dbReference>
<comment type="caution">
    <text evidence="5">The sequence shown here is derived from an EMBL/GenBank/DDBJ whole genome shotgun (WGS) entry which is preliminary data.</text>
</comment>
<reference evidence="5 6" key="1">
    <citation type="submission" date="2024-09" db="EMBL/GenBank/DDBJ databases">
        <authorList>
            <person name="Sun Q."/>
            <person name="Mori K."/>
        </authorList>
    </citation>
    <scope>NUCLEOTIDE SEQUENCE [LARGE SCALE GENOMIC DNA]</scope>
    <source>
        <strain evidence="5 6">JCM 15389</strain>
    </source>
</reference>
<dbReference type="PANTHER" id="PTHR43156:SF2">
    <property type="entry name" value="STAGE II SPORULATION PROTEIN E"/>
    <property type="match status" value="1"/>
</dbReference>
<dbReference type="InterPro" id="IPR036457">
    <property type="entry name" value="PPM-type-like_dom_sf"/>
</dbReference>
<dbReference type="SMART" id="SM00065">
    <property type="entry name" value="GAF"/>
    <property type="match status" value="2"/>
</dbReference>
<keyword evidence="1" id="KW-0378">Hydrolase</keyword>
<dbReference type="SMART" id="SM00331">
    <property type="entry name" value="PP2C_SIG"/>
    <property type="match status" value="1"/>
</dbReference>
<feature type="domain" description="GAF" evidence="3">
    <location>
        <begin position="219"/>
        <end position="412"/>
    </location>
</feature>
<protein>
    <submittedName>
        <fullName evidence="5">SpoIIE family protein phosphatase</fullName>
    </submittedName>
</protein>
<dbReference type="EMBL" id="JBHLYQ010000243">
    <property type="protein sequence ID" value="MFC0083068.1"/>
    <property type="molecule type" value="Genomic_DNA"/>
</dbReference>
<gene>
    <name evidence="5" type="ORF">ACFFRE_13110</name>
</gene>
<evidence type="ECO:0000256" key="1">
    <source>
        <dbReference type="ARBA" id="ARBA00022801"/>
    </source>
</evidence>
<dbReference type="PANTHER" id="PTHR43156">
    <property type="entry name" value="STAGE II SPORULATION PROTEIN E-RELATED"/>
    <property type="match status" value="1"/>
</dbReference>
<evidence type="ECO:0000256" key="2">
    <source>
        <dbReference type="SAM" id="MobiDB-lite"/>
    </source>
</evidence>
<dbReference type="SUPFAM" id="SSF55781">
    <property type="entry name" value="GAF domain-like"/>
    <property type="match status" value="2"/>
</dbReference>
<dbReference type="InterPro" id="IPR029016">
    <property type="entry name" value="GAF-like_dom_sf"/>
</dbReference>
<name>A0ABV6C6X1_9ACTN</name>
<feature type="domain" description="PPM-type phosphatase" evidence="4">
    <location>
        <begin position="433"/>
        <end position="580"/>
    </location>
</feature>
<feature type="region of interest" description="Disordered" evidence="2">
    <location>
        <begin position="547"/>
        <end position="580"/>
    </location>
</feature>
<dbReference type="InterPro" id="IPR052016">
    <property type="entry name" value="Bact_Sigma-Reg"/>
</dbReference>
<dbReference type="Pfam" id="PF01590">
    <property type="entry name" value="GAF"/>
    <property type="match status" value="1"/>
</dbReference>
<keyword evidence="6" id="KW-1185">Reference proteome</keyword>
<dbReference type="InterPro" id="IPR003018">
    <property type="entry name" value="GAF"/>
</dbReference>
<evidence type="ECO:0000259" key="3">
    <source>
        <dbReference type="SMART" id="SM00065"/>
    </source>
</evidence>
<evidence type="ECO:0000313" key="5">
    <source>
        <dbReference type="EMBL" id="MFC0083068.1"/>
    </source>
</evidence>